<feature type="domain" description="TfoX N-terminal" evidence="1">
    <location>
        <begin position="17"/>
        <end position="109"/>
    </location>
</feature>
<dbReference type="STRING" id="490188.SAMN04488068_0227"/>
<dbReference type="Pfam" id="PF04993">
    <property type="entry name" value="TfoX_N"/>
    <property type="match status" value="1"/>
</dbReference>
<dbReference type="Proteomes" id="UP000199758">
    <property type="component" value="Unassembled WGS sequence"/>
</dbReference>
<evidence type="ECO:0000313" key="2">
    <source>
        <dbReference type="EMBL" id="SHG44622.1"/>
    </source>
</evidence>
<evidence type="ECO:0000259" key="1">
    <source>
        <dbReference type="Pfam" id="PF04993"/>
    </source>
</evidence>
<proteinExistence type="predicted"/>
<dbReference type="Gene3D" id="3.30.1460.30">
    <property type="entry name" value="YgaC/TfoX-N like chaperone"/>
    <property type="match status" value="1"/>
</dbReference>
<accession>A0A1M5JVK4</accession>
<dbReference type="RefSeq" id="WP_217650199.1">
    <property type="nucleotide sequence ID" value="NZ_FQWZ01000001.1"/>
</dbReference>
<evidence type="ECO:0000313" key="3">
    <source>
        <dbReference type="Proteomes" id="UP000199758"/>
    </source>
</evidence>
<dbReference type="InterPro" id="IPR007076">
    <property type="entry name" value="TfoX_N"/>
</dbReference>
<dbReference type="SUPFAM" id="SSF159894">
    <property type="entry name" value="YgaC/TfoX-N like"/>
    <property type="match status" value="1"/>
</dbReference>
<gene>
    <name evidence="2" type="ORF">SAMN04488068_0227</name>
</gene>
<organism evidence="2 3">
    <name type="scientific">Hydrocarboniphaga daqingensis</name>
    <dbReference type="NCBI Taxonomy" id="490188"/>
    <lineage>
        <taxon>Bacteria</taxon>
        <taxon>Pseudomonadati</taxon>
        <taxon>Pseudomonadota</taxon>
        <taxon>Gammaproteobacteria</taxon>
        <taxon>Nevskiales</taxon>
        <taxon>Nevskiaceae</taxon>
        <taxon>Hydrocarboniphaga</taxon>
    </lineage>
</organism>
<sequence length="119" mass="13211">MSTPESGALVARFRELLAADLGPIDTRRAYGAHGLYRAGLMIGLVQDGVLYLKADEQSRASFAEAGLEAFQYGSSPQRRVRLSYFKAPPRLLDDRDEATVWAQRACEAALRTRPANRRI</sequence>
<dbReference type="EMBL" id="FQWZ01000001">
    <property type="protein sequence ID" value="SHG44622.1"/>
    <property type="molecule type" value="Genomic_DNA"/>
</dbReference>
<keyword evidence="3" id="KW-1185">Reference proteome</keyword>
<dbReference type="AlphaFoldDB" id="A0A1M5JVK4"/>
<protein>
    <submittedName>
        <fullName evidence="2">DNA transformation protein</fullName>
    </submittedName>
</protein>
<name>A0A1M5JVK4_9GAMM</name>
<reference evidence="2 3" key="1">
    <citation type="submission" date="2016-11" db="EMBL/GenBank/DDBJ databases">
        <authorList>
            <person name="Jaros S."/>
            <person name="Januszkiewicz K."/>
            <person name="Wedrychowicz H."/>
        </authorList>
    </citation>
    <scope>NUCLEOTIDE SEQUENCE [LARGE SCALE GENOMIC DNA]</scope>
    <source>
        <strain evidence="2 3">CGMCC 1.7049</strain>
    </source>
</reference>